<dbReference type="Gene3D" id="1.10.287.70">
    <property type="match status" value="1"/>
</dbReference>
<evidence type="ECO:0000256" key="8">
    <source>
        <dbReference type="ARBA" id="ARBA00023180"/>
    </source>
</evidence>
<dbReference type="PANTHER" id="PTHR42643">
    <property type="entry name" value="IONOTROPIC RECEPTOR 20A-RELATED"/>
    <property type="match status" value="1"/>
</dbReference>
<keyword evidence="4 9" id="KW-0812">Transmembrane</keyword>
<sequence>MKGGLSSIQNCIWYMYGALLQTSIENEEQLWNRIQNAVQELQNEETLRRLHFNVLRRMDFCINENGGGMHLPYADSARIIVGSWWLVVLVIATTYCGNLVAFLTFPKIDIPITTLDELISHRDTVTWSFRKGSFLDSQLMTSTEMRFKTIYDNGLREETTTEMIKQVVDGKHVYIDWKIRLQYLMKKQYLQTYRCDLALGLDDFFDEQLALIVAQDMPYLPVINSEIKKITSSWTDT</sequence>
<protein>
    <recommendedName>
        <fullName evidence="10">Ionotropic glutamate receptor C-terminal domain-containing protein</fullName>
    </recommendedName>
</protein>
<keyword evidence="3" id="KW-1003">Cell membrane</keyword>
<evidence type="ECO:0000256" key="9">
    <source>
        <dbReference type="SAM" id="Phobius"/>
    </source>
</evidence>
<evidence type="ECO:0000313" key="12">
    <source>
        <dbReference type="Proteomes" id="UP001162164"/>
    </source>
</evidence>
<dbReference type="Pfam" id="PF00060">
    <property type="entry name" value="Lig_chan"/>
    <property type="match status" value="1"/>
</dbReference>
<feature type="domain" description="Ionotropic glutamate receptor C-terminal" evidence="10">
    <location>
        <begin position="65"/>
        <end position="138"/>
    </location>
</feature>
<dbReference type="Proteomes" id="UP001162164">
    <property type="component" value="Unassembled WGS sequence"/>
</dbReference>
<dbReference type="InterPro" id="IPR001320">
    <property type="entry name" value="Iontro_rcpt_C"/>
</dbReference>
<comment type="caution">
    <text evidence="11">The sequence shown here is derived from an EMBL/GenBank/DDBJ whole genome shotgun (WGS) entry which is preliminary data.</text>
</comment>
<evidence type="ECO:0000259" key="10">
    <source>
        <dbReference type="Pfam" id="PF00060"/>
    </source>
</evidence>
<name>A0ABQ9JP31_9CUCU</name>
<evidence type="ECO:0000256" key="7">
    <source>
        <dbReference type="ARBA" id="ARBA00023170"/>
    </source>
</evidence>
<keyword evidence="12" id="KW-1185">Reference proteome</keyword>
<evidence type="ECO:0000313" key="11">
    <source>
        <dbReference type="EMBL" id="KAJ8979692.1"/>
    </source>
</evidence>
<evidence type="ECO:0000256" key="3">
    <source>
        <dbReference type="ARBA" id="ARBA00022475"/>
    </source>
</evidence>
<accession>A0ABQ9JP31</accession>
<gene>
    <name evidence="11" type="ORF">NQ317_000976</name>
</gene>
<organism evidence="11 12">
    <name type="scientific">Molorchus minor</name>
    <dbReference type="NCBI Taxonomy" id="1323400"/>
    <lineage>
        <taxon>Eukaryota</taxon>
        <taxon>Metazoa</taxon>
        <taxon>Ecdysozoa</taxon>
        <taxon>Arthropoda</taxon>
        <taxon>Hexapoda</taxon>
        <taxon>Insecta</taxon>
        <taxon>Pterygota</taxon>
        <taxon>Neoptera</taxon>
        <taxon>Endopterygota</taxon>
        <taxon>Coleoptera</taxon>
        <taxon>Polyphaga</taxon>
        <taxon>Cucujiformia</taxon>
        <taxon>Chrysomeloidea</taxon>
        <taxon>Cerambycidae</taxon>
        <taxon>Lamiinae</taxon>
        <taxon>Monochamini</taxon>
        <taxon>Molorchus</taxon>
    </lineage>
</organism>
<evidence type="ECO:0000256" key="6">
    <source>
        <dbReference type="ARBA" id="ARBA00023136"/>
    </source>
</evidence>
<feature type="transmembrane region" description="Helical" evidence="9">
    <location>
        <begin position="79"/>
        <end position="105"/>
    </location>
</feature>
<dbReference type="PANTHER" id="PTHR42643:SF24">
    <property type="entry name" value="IONOTROPIC RECEPTOR 60A"/>
    <property type="match status" value="1"/>
</dbReference>
<dbReference type="SUPFAM" id="SSF53850">
    <property type="entry name" value="Periplasmic binding protein-like II"/>
    <property type="match status" value="1"/>
</dbReference>
<keyword evidence="7" id="KW-0675">Receptor</keyword>
<proteinExistence type="inferred from homology"/>
<keyword evidence="8" id="KW-0325">Glycoprotein</keyword>
<comment type="subcellular location">
    <subcellularLocation>
        <location evidence="1">Cell membrane</location>
        <topology evidence="1">Multi-pass membrane protein</topology>
    </subcellularLocation>
</comment>
<evidence type="ECO:0000256" key="2">
    <source>
        <dbReference type="ARBA" id="ARBA00008685"/>
    </source>
</evidence>
<keyword evidence="6 9" id="KW-0472">Membrane</keyword>
<reference evidence="11" key="1">
    <citation type="journal article" date="2023" name="Insect Mol. Biol.">
        <title>Genome sequencing provides insights into the evolution of gene families encoding plant cell wall-degrading enzymes in longhorned beetles.</title>
        <authorList>
            <person name="Shin N.R."/>
            <person name="Okamura Y."/>
            <person name="Kirsch R."/>
            <person name="Pauchet Y."/>
        </authorList>
    </citation>
    <scope>NUCLEOTIDE SEQUENCE</scope>
    <source>
        <strain evidence="11">MMC_N1</strain>
    </source>
</reference>
<evidence type="ECO:0000256" key="4">
    <source>
        <dbReference type="ARBA" id="ARBA00022692"/>
    </source>
</evidence>
<dbReference type="InterPro" id="IPR052192">
    <property type="entry name" value="Insect_Ionotropic_Sensory_Rcpt"/>
</dbReference>
<dbReference type="EMBL" id="JAPWTJ010000321">
    <property type="protein sequence ID" value="KAJ8979692.1"/>
    <property type="molecule type" value="Genomic_DNA"/>
</dbReference>
<keyword evidence="5 9" id="KW-1133">Transmembrane helix</keyword>
<comment type="similarity">
    <text evidence="2">Belongs to the glutamate-gated ion channel (TC 1.A.10.1) family.</text>
</comment>
<evidence type="ECO:0000256" key="5">
    <source>
        <dbReference type="ARBA" id="ARBA00022989"/>
    </source>
</evidence>
<evidence type="ECO:0000256" key="1">
    <source>
        <dbReference type="ARBA" id="ARBA00004651"/>
    </source>
</evidence>